<reference evidence="1 2" key="1">
    <citation type="submission" date="2020-08" db="EMBL/GenBank/DDBJ databases">
        <title>Genomic Encyclopedia of Type Strains, Phase III (KMG-III): the genomes of soil and plant-associated and newly described type strains.</title>
        <authorList>
            <person name="Whitman W."/>
        </authorList>
    </citation>
    <scope>NUCLEOTIDE SEQUENCE [LARGE SCALE GENOMIC DNA]</scope>
    <source>
        <strain evidence="1 2">CECT 8305</strain>
    </source>
</reference>
<dbReference type="Proteomes" id="UP000588098">
    <property type="component" value="Unassembled WGS sequence"/>
</dbReference>
<evidence type="ECO:0000313" key="1">
    <source>
        <dbReference type="EMBL" id="MBB5939155.1"/>
    </source>
</evidence>
<comment type="caution">
    <text evidence="1">The sequence shown here is derived from an EMBL/GenBank/DDBJ whole genome shotgun (WGS) entry which is preliminary data.</text>
</comment>
<organism evidence="1 2">
    <name type="scientific">Streptomyces zagrosensis</name>
    <dbReference type="NCBI Taxonomy" id="1042984"/>
    <lineage>
        <taxon>Bacteria</taxon>
        <taxon>Bacillati</taxon>
        <taxon>Actinomycetota</taxon>
        <taxon>Actinomycetes</taxon>
        <taxon>Kitasatosporales</taxon>
        <taxon>Streptomycetaceae</taxon>
        <taxon>Streptomyces</taxon>
    </lineage>
</organism>
<proteinExistence type="predicted"/>
<evidence type="ECO:0000313" key="2">
    <source>
        <dbReference type="Proteomes" id="UP000588098"/>
    </source>
</evidence>
<protein>
    <submittedName>
        <fullName evidence="1">Uncharacterized protein</fullName>
    </submittedName>
</protein>
<name>A0A7W9QF77_9ACTN</name>
<dbReference type="EMBL" id="JACHJL010000021">
    <property type="protein sequence ID" value="MBB5939155.1"/>
    <property type="molecule type" value="Genomic_DNA"/>
</dbReference>
<sequence>MGRRTDGRAGRCRDEWAGRRTAEWVGTGRWAIGWGWRRLAVAVAAAVRMSEAATPSVWRQFLLRPRRSGVAVGARAHAPGVTRRVAEGVHAYGGLTGCAFARFLNAASSFRQFGARVVAYRANSPGGPEACATGSYPLLMHPQLPIK</sequence>
<gene>
    <name evidence="1" type="ORF">FHS42_006247</name>
</gene>
<accession>A0A7W9QF77</accession>
<dbReference type="AlphaFoldDB" id="A0A7W9QF77"/>
<keyword evidence="2" id="KW-1185">Reference proteome</keyword>